<dbReference type="InterPro" id="IPR019050">
    <property type="entry name" value="FDF_dom"/>
</dbReference>
<evidence type="ECO:0000259" key="6">
    <source>
        <dbReference type="PROSITE" id="PS52002"/>
    </source>
</evidence>
<dbReference type="STRING" id="1230905.A0A1G4KEZ2"/>
<feature type="domain" description="TFG box profile" evidence="5">
    <location>
        <begin position="245"/>
        <end position="265"/>
    </location>
</feature>
<feature type="region of interest" description="Disordered" evidence="3">
    <location>
        <begin position="264"/>
        <end position="319"/>
    </location>
</feature>
<proteinExistence type="predicted"/>
<feature type="region of interest" description="Disordered" evidence="3">
    <location>
        <begin position="203"/>
        <end position="222"/>
    </location>
</feature>
<reference evidence="8" key="1">
    <citation type="submission" date="2016-03" db="EMBL/GenBank/DDBJ databases">
        <authorList>
            <person name="Devillers H."/>
        </authorList>
    </citation>
    <scope>NUCLEOTIDE SEQUENCE [LARGE SCALE GENOMIC DNA]</scope>
</reference>
<dbReference type="Pfam" id="PF12701">
    <property type="entry name" value="LSM14"/>
    <property type="match status" value="1"/>
</dbReference>
<dbReference type="PROSITE" id="PS51513">
    <property type="entry name" value="FFD"/>
    <property type="match status" value="1"/>
</dbReference>
<keyword evidence="8" id="KW-1185">Reference proteome</keyword>
<evidence type="ECO:0000256" key="2">
    <source>
        <dbReference type="PROSITE-ProRule" id="PRU00869"/>
    </source>
</evidence>
<evidence type="ECO:0000259" key="4">
    <source>
        <dbReference type="PROSITE" id="PS51513"/>
    </source>
</evidence>
<gene>
    <name evidence="7" type="ORF">LAMI_0H04764G</name>
</gene>
<dbReference type="GO" id="GO:0000932">
    <property type="term" value="C:P-body"/>
    <property type="evidence" value="ECO:0007669"/>
    <property type="project" value="TreeGrafter"/>
</dbReference>
<organism evidence="7 8">
    <name type="scientific">Lachancea mirantina</name>
    <dbReference type="NCBI Taxonomy" id="1230905"/>
    <lineage>
        <taxon>Eukaryota</taxon>
        <taxon>Fungi</taxon>
        <taxon>Dikarya</taxon>
        <taxon>Ascomycota</taxon>
        <taxon>Saccharomycotina</taxon>
        <taxon>Saccharomycetes</taxon>
        <taxon>Saccharomycetales</taxon>
        <taxon>Saccharomycetaceae</taxon>
        <taxon>Lachancea</taxon>
    </lineage>
</organism>
<feature type="region of interest" description="Disordered" evidence="3">
    <location>
        <begin position="120"/>
        <end position="196"/>
    </location>
</feature>
<dbReference type="EMBL" id="LT598468">
    <property type="protein sequence ID" value="SCV03011.1"/>
    <property type="molecule type" value="Genomic_DNA"/>
</dbReference>
<dbReference type="GO" id="GO:0003729">
    <property type="term" value="F:mRNA binding"/>
    <property type="evidence" value="ECO:0007669"/>
    <property type="project" value="TreeGrafter"/>
</dbReference>
<dbReference type="SMART" id="SM01199">
    <property type="entry name" value="FDF"/>
    <property type="match status" value="1"/>
</dbReference>
<dbReference type="InterPro" id="IPR025761">
    <property type="entry name" value="FFD_box"/>
</dbReference>
<dbReference type="Gene3D" id="2.30.30.100">
    <property type="match status" value="1"/>
</dbReference>
<dbReference type="InterPro" id="IPR010920">
    <property type="entry name" value="LSM_dom_sf"/>
</dbReference>
<feature type="short sequence motif" description="TFG box" evidence="2">
    <location>
        <begin position="245"/>
        <end position="265"/>
    </location>
</feature>
<sequence length="319" mass="34856">MAQYIGKTISLVSVTDNRYVGLLESIDSEKGVVTLNKVRCFGTEGRKQWGPQEIYPNPTVYETVTFNGNDVKDLSILDVGLDEVKPTLPPPQLAAQQQGQQVPPAMAGYGVYAPTGASPTVAQGMAPESAAIPAQSRGPTQAQARQHEQTVQQPSGTEKSDARVRDAIQGGKEKASRKPDARRSGHKMDIPREDFDFESNNKIFEKSDDQGPQAPVAIKNPADDDMFYNKKSSFFDTISTSTETNTNMRWQEEKQLNLDTFGQASIGNRRGRGAYRGRGRGYGRGGRGGAGGRGGFRRPDFNNQSNTGDASFKQDRVEF</sequence>
<dbReference type="PROSITE" id="PS51536">
    <property type="entry name" value="TFG"/>
    <property type="match status" value="1"/>
</dbReference>
<evidence type="ECO:0000313" key="7">
    <source>
        <dbReference type="EMBL" id="SCV03011.1"/>
    </source>
</evidence>
<feature type="compositionally biased region" description="Basic and acidic residues" evidence="3">
    <location>
        <begin position="158"/>
        <end position="194"/>
    </location>
</feature>
<dbReference type="InterPro" id="IPR047575">
    <property type="entry name" value="Sm"/>
</dbReference>
<dbReference type="GO" id="GO:0034063">
    <property type="term" value="P:stress granule assembly"/>
    <property type="evidence" value="ECO:0007669"/>
    <property type="project" value="TreeGrafter"/>
</dbReference>
<protein>
    <submittedName>
        <fullName evidence="7">LAMI_0H04764g1_1</fullName>
    </submittedName>
</protein>
<dbReference type="OrthoDB" id="21539at2759"/>
<dbReference type="CDD" id="cd01736">
    <property type="entry name" value="LSm14_N"/>
    <property type="match status" value="1"/>
</dbReference>
<dbReference type="AlphaFoldDB" id="A0A1G4KEZ2"/>
<feature type="domain" description="Sm" evidence="6">
    <location>
        <begin position="1"/>
        <end position="80"/>
    </location>
</feature>
<accession>A0A1G4KEZ2</accession>
<dbReference type="PANTHER" id="PTHR13586">
    <property type="entry name" value="SCD6 PROTEIN-RELATED"/>
    <property type="match status" value="1"/>
</dbReference>
<evidence type="ECO:0000313" key="8">
    <source>
        <dbReference type="Proteomes" id="UP000191024"/>
    </source>
</evidence>
<feature type="compositionally biased region" description="Basic residues" evidence="3">
    <location>
        <begin position="269"/>
        <end position="281"/>
    </location>
</feature>
<feature type="compositionally biased region" description="Polar residues" evidence="3">
    <location>
        <begin position="137"/>
        <end position="157"/>
    </location>
</feature>
<dbReference type="InterPro" id="IPR025609">
    <property type="entry name" value="Lsm14-like_N"/>
</dbReference>
<dbReference type="PROSITE" id="PS52002">
    <property type="entry name" value="SM"/>
    <property type="match status" value="1"/>
</dbReference>
<dbReference type="Proteomes" id="UP000191024">
    <property type="component" value="Chromosome H"/>
</dbReference>
<feature type="short sequence motif" description="FFD box" evidence="1">
    <location>
        <begin position="226"/>
        <end position="242"/>
    </location>
</feature>
<dbReference type="GO" id="GO:0033962">
    <property type="term" value="P:P-body assembly"/>
    <property type="evidence" value="ECO:0007669"/>
    <property type="project" value="TreeGrafter"/>
</dbReference>
<dbReference type="SMART" id="SM01271">
    <property type="entry name" value="LSM14"/>
    <property type="match status" value="1"/>
</dbReference>
<evidence type="ECO:0000256" key="1">
    <source>
        <dbReference type="PROSITE-ProRule" id="PRU00846"/>
    </source>
</evidence>
<dbReference type="PANTHER" id="PTHR13586:SF0">
    <property type="entry name" value="TRAILER HITCH, ISOFORM H"/>
    <property type="match status" value="1"/>
</dbReference>
<feature type="compositionally biased region" description="Gly residues" evidence="3">
    <location>
        <begin position="282"/>
        <end position="294"/>
    </location>
</feature>
<name>A0A1G4KEZ2_9SACH</name>
<dbReference type="InterPro" id="IPR025768">
    <property type="entry name" value="TFG_box"/>
</dbReference>
<feature type="domain" description="FFD box profile" evidence="4">
    <location>
        <begin position="226"/>
        <end position="242"/>
    </location>
</feature>
<evidence type="ECO:0000256" key="3">
    <source>
        <dbReference type="SAM" id="MobiDB-lite"/>
    </source>
</evidence>
<evidence type="ECO:0000259" key="5">
    <source>
        <dbReference type="PROSITE" id="PS51536"/>
    </source>
</evidence>
<dbReference type="SUPFAM" id="SSF50182">
    <property type="entry name" value="Sm-like ribonucleoproteins"/>
    <property type="match status" value="1"/>
</dbReference>